<evidence type="ECO:0000313" key="1">
    <source>
        <dbReference type="EMBL" id="EST43082.1"/>
    </source>
</evidence>
<reference evidence="1 2" key="1">
    <citation type="journal article" date="2014" name="PLoS Genet.">
        <title>The Genome of Spironucleus salmonicida Highlights a Fish Pathogen Adapted to Fluctuating Environments.</title>
        <authorList>
            <person name="Xu F."/>
            <person name="Jerlstrom-Hultqvist J."/>
            <person name="Einarsson E."/>
            <person name="Astvaldsson A."/>
            <person name="Svard S.G."/>
            <person name="Andersson J.O."/>
        </authorList>
    </citation>
    <scope>NUCLEOTIDE SEQUENCE</scope>
    <source>
        <strain evidence="2">ATCC 50377</strain>
    </source>
</reference>
<dbReference type="RefSeq" id="XP_067763687.1">
    <property type="nucleotide sequence ID" value="XM_067908866.1"/>
</dbReference>
<dbReference type="SUPFAM" id="SSF55811">
    <property type="entry name" value="Nudix"/>
    <property type="match status" value="1"/>
</dbReference>
<dbReference type="KEGG" id="ssao:94299052"/>
<protein>
    <recommendedName>
        <fullName evidence="4">Nudix hydrolase domain-containing protein</fullName>
    </recommendedName>
</protein>
<dbReference type="EMBL" id="KI546146">
    <property type="protein sequence ID" value="EST43082.1"/>
    <property type="molecule type" value="Genomic_DNA"/>
</dbReference>
<organism evidence="1">
    <name type="scientific">Spironucleus salmonicida</name>
    <dbReference type="NCBI Taxonomy" id="348837"/>
    <lineage>
        <taxon>Eukaryota</taxon>
        <taxon>Metamonada</taxon>
        <taxon>Diplomonadida</taxon>
        <taxon>Hexamitidae</taxon>
        <taxon>Hexamitinae</taxon>
        <taxon>Spironucleus</taxon>
    </lineage>
</organism>
<sequence>MQQRPTFIINNKQLVRAAGVVFYNIKDGQVEVFFRNKGDFGGKCNAEDSNPKQTAIREVCEESNGYFVSKWLHQQIDIRKYLYLYKAKYVLYFVKIGNINEKDINDYFGTVEKFSGKEHLCEWITLGQKTTGLHKRLPSSKVLLNKILEFNNLK</sequence>
<keyword evidence="3" id="KW-1185">Reference proteome</keyword>
<gene>
    <name evidence="2" type="ORF">SS50377_25029</name>
    <name evidence="1" type="ORF">SS50377_ee030</name>
</gene>
<dbReference type="GeneID" id="94299052"/>
<name>V6LF09_9EUKA</name>
<evidence type="ECO:0008006" key="4">
    <source>
        <dbReference type="Google" id="ProtNLM"/>
    </source>
</evidence>
<reference evidence="2" key="2">
    <citation type="submission" date="2020-12" db="EMBL/GenBank/DDBJ databases">
        <title>New Spironucleus salmonicida genome in near-complete chromosomes.</title>
        <authorList>
            <person name="Xu F."/>
            <person name="Kurt Z."/>
            <person name="Jimenez-Gonzalez A."/>
            <person name="Astvaldsson A."/>
            <person name="Andersson J.O."/>
            <person name="Svard S.G."/>
        </authorList>
    </citation>
    <scope>NUCLEOTIDE SEQUENCE</scope>
    <source>
        <strain evidence="2">ATCC 50377</strain>
    </source>
</reference>
<dbReference type="AlphaFoldDB" id="V6LF09"/>
<dbReference type="EMBL" id="AUWU02000005">
    <property type="protein sequence ID" value="KAH0572914.1"/>
    <property type="molecule type" value="Genomic_DNA"/>
</dbReference>
<accession>V6LF09</accession>
<dbReference type="InterPro" id="IPR015797">
    <property type="entry name" value="NUDIX_hydrolase-like_dom_sf"/>
</dbReference>
<dbReference type="VEuPathDB" id="GiardiaDB:SS50377_25029"/>
<evidence type="ECO:0000313" key="3">
    <source>
        <dbReference type="Proteomes" id="UP000018208"/>
    </source>
</evidence>
<proteinExistence type="predicted"/>
<evidence type="ECO:0000313" key="2">
    <source>
        <dbReference type="EMBL" id="KAH0572914.1"/>
    </source>
</evidence>
<dbReference type="Proteomes" id="UP000018208">
    <property type="component" value="Unassembled WGS sequence"/>
</dbReference>